<dbReference type="AlphaFoldDB" id="A0AAW0DR67"/>
<comment type="caution">
    <text evidence="2">The sequence shown here is derived from an EMBL/GenBank/DDBJ whole genome shotgun (WGS) entry which is preliminary data.</text>
</comment>
<name>A0AAW0DR67_9AGAR</name>
<proteinExistence type="predicted"/>
<gene>
    <name evidence="2" type="ORF">R3P38DRAFT_2760521</name>
</gene>
<evidence type="ECO:0000313" key="2">
    <source>
        <dbReference type="EMBL" id="KAK7055289.1"/>
    </source>
</evidence>
<protein>
    <submittedName>
        <fullName evidence="2">Uncharacterized protein</fullName>
    </submittedName>
</protein>
<sequence length="155" mass="17436">MKMDASTKGMKCSSPHSFHRSRAFKNVSEIDDSQAKEMLFLLINPAICRWIWESPRPVTVGFNAGKVVFSSWPPLPATISNRPTRVAVGRGGRGIQAPQRAPSSDHGSSWETPYILENPNANPPPSPLTSLVFRIPFPEDFLDRLWERYSTLRKD</sequence>
<feature type="compositionally biased region" description="Polar residues" evidence="1">
    <location>
        <begin position="101"/>
        <end position="110"/>
    </location>
</feature>
<keyword evidence="3" id="KW-1185">Reference proteome</keyword>
<feature type="region of interest" description="Disordered" evidence="1">
    <location>
        <begin position="85"/>
        <end position="110"/>
    </location>
</feature>
<reference evidence="2 3" key="1">
    <citation type="journal article" date="2024" name="J Genomics">
        <title>Draft genome sequencing and assembly of Favolaschia claudopus CIRM-BRFM 2984 isolated from oak limbs.</title>
        <authorList>
            <person name="Navarro D."/>
            <person name="Drula E."/>
            <person name="Chaduli D."/>
            <person name="Cazenave R."/>
            <person name="Ahrendt S."/>
            <person name="Wang J."/>
            <person name="Lipzen A."/>
            <person name="Daum C."/>
            <person name="Barry K."/>
            <person name="Grigoriev I.V."/>
            <person name="Favel A."/>
            <person name="Rosso M.N."/>
            <person name="Martin F."/>
        </authorList>
    </citation>
    <scope>NUCLEOTIDE SEQUENCE [LARGE SCALE GENOMIC DNA]</scope>
    <source>
        <strain evidence="2 3">CIRM-BRFM 2984</strain>
    </source>
</reference>
<organism evidence="2 3">
    <name type="scientific">Favolaschia claudopus</name>
    <dbReference type="NCBI Taxonomy" id="2862362"/>
    <lineage>
        <taxon>Eukaryota</taxon>
        <taxon>Fungi</taxon>
        <taxon>Dikarya</taxon>
        <taxon>Basidiomycota</taxon>
        <taxon>Agaricomycotina</taxon>
        <taxon>Agaricomycetes</taxon>
        <taxon>Agaricomycetidae</taxon>
        <taxon>Agaricales</taxon>
        <taxon>Marasmiineae</taxon>
        <taxon>Mycenaceae</taxon>
        <taxon>Favolaschia</taxon>
    </lineage>
</organism>
<dbReference type="Proteomes" id="UP001362999">
    <property type="component" value="Unassembled WGS sequence"/>
</dbReference>
<accession>A0AAW0DR67</accession>
<evidence type="ECO:0000256" key="1">
    <source>
        <dbReference type="SAM" id="MobiDB-lite"/>
    </source>
</evidence>
<dbReference type="EMBL" id="JAWWNJ010000005">
    <property type="protein sequence ID" value="KAK7055289.1"/>
    <property type="molecule type" value="Genomic_DNA"/>
</dbReference>
<evidence type="ECO:0000313" key="3">
    <source>
        <dbReference type="Proteomes" id="UP001362999"/>
    </source>
</evidence>